<organism evidence="2">
    <name type="scientific">Mycobacterium orygis</name>
    <dbReference type="NCBI Taxonomy" id="1305738"/>
    <lineage>
        <taxon>Bacteria</taxon>
        <taxon>Bacillati</taxon>
        <taxon>Actinomycetota</taxon>
        <taxon>Actinomycetes</taxon>
        <taxon>Mycobacteriales</taxon>
        <taxon>Mycobacteriaceae</taxon>
        <taxon>Mycobacterium</taxon>
        <taxon>Mycobacterium tuberculosis complex</taxon>
    </lineage>
</organism>
<proteinExistence type="predicted"/>
<evidence type="ECO:0000256" key="1">
    <source>
        <dbReference type="ARBA" id="ARBA00023172"/>
    </source>
</evidence>
<sequence>MAISAGANVKVVQRLLGHAAAAMTLDRHGHLLNDDLAVWPMRCAKSSRTLRYHCGMRRRNRVGLRA</sequence>
<dbReference type="AlphaFoldDB" id="A0AAU0QE72"/>
<gene>
    <name evidence="2" type="ORF">MO_001133</name>
</gene>
<dbReference type="GO" id="GO:0015074">
    <property type="term" value="P:DNA integration"/>
    <property type="evidence" value="ECO:0007669"/>
    <property type="project" value="InterPro"/>
</dbReference>
<dbReference type="GO" id="GO:0003677">
    <property type="term" value="F:DNA binding"/>
    <property type="evidence" value="ECO:0007669"/>
    <property type="project" value="InterPro"/>
</dbReference>
<dbReference type="Gene3D" id="1.10.443.10">
    <property type="entry name" value="Intergrase catalytic core"/>
    <property type="match status" value="1"/>
</dbReference>
<evidence type="ECO:0000313" key="2">
    <source>
        <dbReference type="EMBL" id="WPF64132.1"/>
    </source>
</evidence>
<dbReference type="RefSeq" id="WP_223695525.1">
    <property type="nucleotide sequence ID" value="NZ_CP063804.1"/>
</dbReference>
<reference evidence="2" key="1">
    <citation type="submission" date="2023-11" db="EMBL/GenBank/DDBJ databases">
        <authorList>
            <person name="Bhowmick S.K."/>
            <person name="Gandham S."/>
            <person name="Kumar R."/>
            <person name="Praharaj M.R."/>
            <person name="Maity H.K."/>
            <person name="Sarkar U."/>
            <person name="Dey B."/>
        </authorList>
    </citation>
    <scope>NUCLEOTIDE SEQUENCE</scope>
    <source>
        <strain evidence="2">NIAB_BDWBCSHFL_1</strain>
    </source>
</reference>
<dbReference type="SUPFAM" id="SSF56349">
    <property type="entry name" value="DNA breaking-rejoining enzymes"/>
    <property type="match status" value="1"/>
</dbReference>
<dbReference type="GO" id="GO:0006310">
    <property type="term" value="P:DNA recombination"/>
    <property type="evidence" value="ECO:0007669"/>
    <property type="project" value="UniProtKB-KW"/>
</dbReference>
<dbReference type="InterPro" id="IPR011010">
    <property type="entry name" value="DNA_brk_join_enz"/>
</dbReference>
<accession>A0AAU0QE72</accession>
<protein>
    <submittedName>
        <fullName evidence="2">Integrase</fullName>
    </submittedName>
</protein>
<dbReference type="KEGG" id="mory:MO_001133"/>
<dbReference type="InterPro" id="IPR013762">
    <property type="entry name" value="Integrase-like_cat_sf"/>
</dbReference>
<name>A0AAU0QE72_9MYCO</name>
<dbReference type="EMBL" id="CP138660">
    <property type="protein sequence ID" value="WPF64132.1"/>
    <property type="molecule type" value="Genomic_DNA"/>
</dbReference>
<keyword evidence="1" id="KW-0233">DNA recombination</keyword>